<dbReference type="STRING" id="1122184.SAMN02745176_00388"/>
<accession>A0A1M6BD32</accession>
<dbReference type="RefSeq" id="WP_084524304.1">
    <property type="nucleotide sequence ID" value="NZ_FQZS01000003.1"/>
</dbReference>
<organism evidence="1 2">
    <name type="scientific">Lutispora thermophila DSM 19022</name>
    <dbReference type="NCBI Taxonomy" id="1122184"/>
    <lineage>
        <taxon>Bacteria</taxon>
        <taxon>Bacillati</taxon>
        <taxon>Bacillota</taxon>
        <taxon>Clostridia</taxon>
        <taxon>Lutisporales</taxon>
        <taxon>Lutisporaceae</taxon>
        <taxon>Lutispora</taxon>
    </lineage>
</organism>
<gene>
    <name evidence="1" type="ORF">SAMN02745176_00388</name>
</gene>
<dbReference type="EMBL" id="FQZS01000003">
    <property type="protein sequence ID" value="SHI46363.1"/>
    <property type="molecule type" value="Genomic_DNA"/>
</dbReference>
<proteinExistence type="predicted"/>
<protein>
    <submittedName>
        <fullName evidence="1">Uncharacterized protein</fullName>
    </submittedName>
</protein>
<dbReference type="OrthoDB" id="1890113at2"/>
<dbReference type="AlphaFoldDB" id="A0A1M6BD32"/>
<reference evidence="1 2" key="1">
    <citation type="submission" date="2016-11" db="EMBL/GenBank/DDBJ databases">
        <authorList>
            <person name="Jaros S."/>
            <person name="Januszkiewicz K."/>
            <person name="Wedrychowicz H."/>
        </authorList>
    </citation>
    <scope>NUCLEOTIDE SEQUENCE [LARGE SCALE GENOMIC DNA]</scope>
    <source>
        <strain evidence="1 2">DSM 19022</strain>
    </source>
</reference>
<dbReference type="Proteomes" id="UP000184442">
    <property type="component" value="Unassembled WGS sequence"/>
</dbReference>
<evidence type="ECO:0000313" key="2">
    <source>
        <dbReference type="Proteomes" id="UP000184442"/>
    </source>
</evidence>
<keyword evidence="2" id="KW-1185">Reference proteome</keyword>
<name>A0A1M6BD32_9FIRM</name>
<evidence type="ECO:0000313" key="1">
    <source>
        <dbReference type="EMBL" id="SHI46363.1"/>
    </source>
</evidence>
<sequence length="85" mass="9896">MLDIGRIHLQDKLDRNFDGLTFTKKFAKHAEVIHLWNVKVTTNLENSYYPALSHLLPEEGWADVEAYLSIIGKENITCNILFEHR</sequence>